<gene>
    <name evidence="2" type="ORF">TresaDRAFT_2138</name>
</gene>
<evidence type="ECO:0000313" key="3">
    <source>
        <dbReference type="Proteomes" id="UP000003571"/>
    </source>
</evidence>
<evidence type="ECO:0000259" key="1">
    <source>
        <dbReference type="Pfam" id="PF13635"/>
    </source>
</evidence>
<proteinExistence type="predicted"/>
<reference evidence="2 3" key="1">
    <citation type="submission" date="2011-09" db="EMBL/GenBank/DDBJ databases">
        <title>The draft genome of Treponema saccharophilum DSM 2985.</title>
        <authorList>
            <consortium name="US DOE Joint Genome Institute (JGI-PGF)"/>
            <person name="Lucas S."/>
            <person name="Copeland A."/>
            <person name="Lapidus A."/>
            <person name="Glavina del Rio T."/>
            <person name="Dalin E."/>
            <person name="Tice H."/>
            <person name="Bruce D."/>
            <person name="Goodwin L."/>
            <person name="Pitluck S."/>
            <person name="Peters L."/>
            <person name="Kyrpides N."/>
            <person name="Mavromatis K."/>
            <person name="Ivanova N."/>
            <person name="Markowitz V."/>
            <person name="Cheng J.-F."/>
            <person name="Hugenholtz P."/>
            <person name="Woyke T."/>
            <person name="Wu D."/>
            <person name="Gronow S."/>
            <person name="Wellnitz S."/>
            <person name="Brambilla E."/>
            <person name="Klenk H.-P."/>
            <person name="Eisen J.A."/>
        </authorList>
    </citation>
    <scope>NUCLEOTIDE SEQUENCE [LARGE SCALE GENOMIC DNA]</scope>
    <source>
        <strain evidence="2 3">DSM 2985</strain>
    </source>
</reference>
<dbReference type="eggNOG" id="COG1373">
    <property type="taxonomic scope" value="Bacteria"/>
</dbReference>
<name>H7EJN8_9SPIR</name>
<organism evidence="2 3">
    <name type="scientific">Treponema saccharophilum DSM 2985</name>
    <dbReference type="NCBI Taxonomy" id="907348"/>
    <lineage>
        <taxon>Bacteria</taxon>
        <taxon>Pseudomonadati</taxon>
        <taxon>Spirochaetota</taxon>
        <taxon>Spirochaetia</taxon>
        <taxon>Spirochaetales</taxon>
        <taxon>Treponemataceae</taxon>
        <taxon>Treponema</taxon>
    </lineage>
</organism>
<feature type="domain" description="DUF4143" evidence="1">
    <location>
        <begin position="71"/>
        <end position="218"/>
    </location>
</feature>
<accession>H7EJN8</accession>
<sequence length="275" mass="31987">MSWELFPYSFKEYLFAHGLDSKIKMLSSIDKVHNIFSQYLKWGGFPELLYIQSENQKTRYLQNIAMDVISRDIAMRYKVQDLPLLHTLMLLLLGTMSRSITVNKLKQKLSGMHYSTSNEWISKYIRYFSDAYLIFPVEILSPNIAVRSVNPKKIYCVDHALALACDFKLFNNMGAVLENMVFVHLRRQTFDIHYYKTSNGHEIDFVTGTEGNLSLYQVCVDLEDEDTKNRELRAIKEACIELQCQRATVVTLQQTETIHAENCEIMIVKAVDWLV</sequence>
<dbReference type="AlphaFoldDB" id="H7EJN8"/>
<dbReference type="Proteomes" id="UP000003571">
    <property type="component" value="Unassembled WGS sequence"/>
</dbReference>
<dbReference type="Pfam" id="PF13635">
    <property type="entry name" value="DUF4143"/>
    <property type="match status" value="1"/>
</dbReference>
<evidence type="ECO:0000313" key="2">
    <source>
        <dbReference type="EMBL" id="EIC02158.1"/>
    </source>
</evidence>
<keyword evidence="3" id="KW-1185">Reference proteome</keyword>
<dbReference type="STRING" id="907348.TresaDRAFT_2138"/>
<dbReference type="InterPro" id="IPR025420">
    <property type="entry name" value="DUF4143"/>
</dbReference>
<dbReference type="EMBL" id="AGRW01000042">
    <property type="protein sequence ID" value="EIC02158.1"/>
    <property type="molecule type" value="Genomic_DNA"/>
</dbReference>
<comment type="caution">
    <text evidence="2">The sequence shown here is derived from an EMBL/GenBank/DDBJ whole genome shotgun (WGS) entry which is preliminary data.</text>
</comment>
<dbReference type="PANTHER" id="PTHR33295">
    <property type="entry name" value="ATPASE"/>
    <property type="match status" value="1"/>
</dbReference>
<dbReference type="PANTHER" id="PTHR33295:SF8">
    <property type="entry name" value="AAA+ ATPASE DOMAIN-CONTAINING PROTEIN"/>
    <property type="match status" value="1"/>
</dbReference>
<dbReference type="PATRIC" id="fig|907348.3.peg.1083"/>
<protein>
    <submittedName>
        <fullName evidence="2">AAA family ATPase</fullName>
    </submittedName>
</protein>